<comment type="subcellular location">
    <subcellularLocation>
        <location evidence="8">Endomembrane system</location>
        <topology evidence="8">Single-pass membrane protein</topology>
    </subcellularLocation>
    <subcellularLocation>
        <location evidence="1">Golgi apparatus membrane</location>
    </subcellularLocation>
    <subcellularLocation>
        <location evidence="2">Membrane</location>
        <topology evidence="2">Single-pass type II membrane protein</topology>
    </subcellularLocation>
</comment>
<comment type="caution">
    <text evidence="10">The sequence shown here is derived from an EMBL/GenBank/DDBJ whole genome shotgun (WGS) entry which is preliminary data.</text>
</comment>
<dbReference type="PANTHER" id="PTHR31646:SF1">
    <property type="entry name" value="ALPHA-1,2-MANNOSYLTRANSFERASE MNN2"/>
    <property type="match status" value="1"/>
</dbReference>
<dbReference type="GO" id="GO:0000139">
    <property type="term" value="C:Golgi membrane"/>
    <property type="evidence" value="ECO:0007669"/>
    <property type="project" value="UniProtKB-SubCell"/>
</dbReference>
<dbReference type="VEuPathDB" id="FungiDB:PC110_g5852"/>
<reference evidence="10" key="1">
    <citation type="submission" date="2018-10" db="EMBL/GenBank/DDBJ databases">
        <title>Effector identification in a new, highly contiguous assembly of the strawberry crown rot pathogen Phytophthora cactorum.</title>
        <authorList>
            <person name="Armitage A.D."/>
            <person name="Nellist C.F."/>
            <person name="Bates H."/>
            <person name="Vickerstaff R.J."/>
            <person name="Harrison R.J."/>
        </authorList>
    </citation>
    <scope>NUCLEOTIDE SEQUENCE</scope>
    <source>
        <strain evidence="10">P415</strain>
    </source>
</reference>
<name>A0A8T1G436_9STRA</name>
<dbReference type="AlphaFoldDB" id="A0A8T1G436"/>
<evidence type="ECO:0000256" key="2">
    <source>
        <dbReference type="ARBA" id="ARBA00004606"/>
    </source>
</evidence>
<dbReference type="Proteomes" id="UP000697107">
    <property type="component" value="Unassembled WGS sequence"/>
</dbReference>
<evidence type="ECO:0000256" key="6">
    <source>
        <dbReference type="ARBA" id="ARBA00023034"/>
    </source>
</evidence>
<evidence type="ECO:0000256" key="9">
    <source>
        <dbReference type="SAM" id="Phobius"/>
    </source>
</evidence>
<dbReference type="PANTHER" id="PTHR31646">
    <property type="entry name" value="ALPHA-1,2-MANNOSYLTRANSFERASE MNN2"/>
    <property type="match status" value="1"/>
</dbReference>
<sequence length="437" mass="49552">MLVKTWVARFLRRHLVLALFLFVSSIISAIVYEVTGGGKPKAWTYDAPRLNAVDLEGSDRPRALWTHDDFECIGWRATHNCDPYGPRDEARERKCGEPMPRTSGFCEVRNRTSGEILRVMLATCKSWQWYLVPKLSCNDARNFTDFSVHAAGYRHPPPELPPPQPGREQDEAADKRGIVMIAYPKKFTGGDGTAASLARDLDKYRVQCKMRRLGQYTCFMLNPRAPDGNGTPSLILSLENTKYLPIEQHAIGFSIEGRGLFNKEEEDEVAKIENDAQAMQDEEAAAIVKARERSEKQTRGIFGIVVVAALGLWLRWQWIRRSRERATGSFKVTQFVQIQVAIYKDAGGYYSREVAVKTMELLEKDDVMIRKLINSAIRKLINSAKSSTDIEVELAKLLVPPAGCILDYVTDRAPPEMIQWLLDSGYLQRRKICMSLF</sequence>
<feature type="transmembrane region" description="Helical" evidence="9">
    <location>
        <begin position="300"/>
        <end position="316"/>
    </location>
</feature>
<dbReference type="GO" id="GO:0046354">
    <property type="term" value="P:mannan biosynthetic process"/>
    <property type="evidence" value="ECO:0007669"/>
    <property type="project" value="TreeGrafter"/>
</dbReference>
<evidence type="ECO:0000256" key="3">
    <source>
        <dbReference type="ARBA" id="ARBA00022692"/>
    </source>
</evidence>
<keyword evidence="6" id="KW-0333">Golgi apparatus</keyword>
<keyword evidence="4" id="KW-0735">Signal-anchor</keyword>
<evidence type="ECO:0000256" key="7">
    <source>
        <dbReference type="ARBA" id="ARBA00023136"/>
    </source>
</evidence>
<keyword evidence="7 9" id="KW-0472">Membrane</keyword>
<organism evidence="10 11">
    <name type="scientific">Phytophthora cactorum</name>
    <dbReference type="NCBI Taxonomy" id="29920"/>
    <lineage>
        <taxon>Eukaryota</taxon>
        <taxon>Sar</taxon>
        <taxon>Stramenopiles</taxon>
        <taxon>Oomycota</taxon>
        <taxon>Peronosporomycetes</taxon>
        <taxon>Peronosporales</taxon>
        <taxon>Peronosporaceae</taxon>
        <taxon>Phytophthora</taxon>
    </lineage>
</organism>
<evidence type="ECO:0000313" key="11">
    <source>
        <dbReference type="Proteomes" id="UP000697107"/>
    </source>
</evidence>
<evidence type="ECO:0000256" key="8">
    <source>
        <dbReference type="ARBA" id="ARBA00037847"/>
    </source>
</evidence>
<keyword evidence="5 9" id="KW-1133">Transmembrane helix</keyword>
<protein>
    <submittedName>
        <fullName evidence="10">Uncharacterized protein</fullName>
    </submittedName>
</protein>
<evidence type="ECO:0000256" key="5">
    <source>
        <dbReference type="ARBA" id="ARBA00022989"/>
    </source>
</evidence>
<evidence type="ECO:0000313" key="10">
    <source>
        <dbReference type="EMBL" id="KAG2983082.1"/>
    </source>
</evidence>
<accession>A0A8T1G436</accession>
<gene>
    <name evidence="10" type="ORF">PC118_g9628</name>
</gene>
<keyword evidence="3 9" id="KW-0812">Transmembrane</keyword>
<proteinExistence type="predicted"/>
<dbReference type="EMBL" id="RCML01000266">
    <property type="protein sequence ID" value="KAG2983082.1"/>
    <property type="molecule type" value="Genomic_DNA"/>
</dbReference>
<dbReference type="GO" id="GO:0000026">
    <property type="term" value="F:alpha-1,2-mannosyltransferase activity"/>
    <property type="evidence" value="ECO:0007669"/>
    <property type="project" value="TreeGrafter"/>
</dbReference>
<evidence type="ECO:0000256" key="4">
    <source>
        <dbReference type="ARBA" id="ARBA00022968"/>
    </source>
</evidence>
<evidence type="ECO:0000256" key="1">
    <source>
        <dbReference type="ARBA" id="ARBA00004394"/>
    </source>
</evidence>